<proteinExistence type="predicted"/>
<keyword evidence="3" id="KW-1185">Reference proteome</keyword>
<sequence length="395" mass="44175">MAPFSARPSRLMSRSVQIILGRDIVESPEHTDSENSDSDSDSDGARSDGTIEDIDSYPRWGLGHPLQRMVRIESSDDDASSYYRSGWSSCDSESDSSTSTSSSVVFDIDYESLIDDLLLKDPGLYESNCLVMVEPSTPTSNDSLMIKSLSRTSPELFLLLEFNHPEYRTDPWNPFPHILCAVERGEKVFLCLQRLFQFDKPPFRNVANYLDFLRQSLEGLTFLHEHYISELSCFNPASFMVDIGAGTRSTISVEHFDRSKLPVKYYYANLSSAVQDTDHSEATYIKDVKECGVMIDRLLFNLPKAGPKLKSLVNAMTSGGFGADDSRKLFEALCKSLESSVFDLPVPPRDLSTPLNAPTMTRTRSHPITNNYDASTVTLVPPPQITRSQSNPKPF</sequence>
<reference evidence="3" key="1">
    <citation type="journal article" date="2017" name="Nat. Ecol. Evol.">
        <title>Genome expansion and lineage-specific genetic innovations in the forest pathogenic fungi Armillaria.</title>
        <authorList>
            <person name="Sipos G."/>
            <person name="Prasanna A.N."/>
            <person name="Walter M.C."/>
            <person name="O'Connor E."/>
            <person name="Balint B."/>
            <person name="Krizsan K."/>
            <person name="Kiss B."/>
            <person name="Hess J."/>
            <person name="Varga T."/>
            <person name="Slot J."/>
            <person name="Riley R."/>
            <person name="Boka B."/>
            <person name="Rigling D."/>
            <person name="Barry K."/>
            <person name="Lee J."/>
            <person name="Mihaltcheva S."/>
            <person name="LaButti K."/>
            <person name="Lipzen A."/>
            <person name="Waldron R."/>
            <person name="Moloney N.M."/>
            <person name="Sperisen C."/>
            <person name="Kredics L."/>
            <person name="Vagvoelgyi C."/>
            <person name="Patrignani A."/>
            <person name="Fitzpatrick D."/>
            <person name="Nagy I."/>
            <person name="Doyle S."/>
            <person name="Anderson J.B."/>
            <person name="Grigoriev I.V."/>
            <person name="Gueldener U."/>
            <person name="Muensterkoetter M."/>
            <person name="Nagy L.G."/>
        </authorList>
    </citation>
    <scope>NUCLEOTIDE SEQUENCE [LARGE SCALE GENOMIC DNA]</scope>
    <source>
        <strain evidence="3">28-4</strain>
    </source>
</reference>
<protein>
    <recommendedName>
        <fullName evidence="4">Protein kinase domain-containing protein</fullName>
    </recommendedName>
</protein>
<dbReference type="STRING" id="1076256.A0A2H3BTU4"/>
<feature type="region of interest" description="Disordered" evidence="1">
    <location>
        <begin position="22"/>
        <end position="58"/>
    </location>
</feature>
<dbReference type="EMBL" id="KZ293437">
    <property type="protein sequence ID" value="PBK67313.1"/>
    <property type="molecule type" value="Genomic_DNA"/>
</dbReference>
<gene>
    <name evidence="2" type="ORF">ARMSODRAFT_328164</name>
</gene>
<evidence type="ECO:0000313" key="2">
    <source>
        <dbReference type="EMBL" id="PBK67313.1"/>
    </source>
</evidence>
<dbReference type="Proteomes" id="UP000218334">
    <property type="component" value="Unassembled WGS sequence"/>
</dbReference>
<evidence type="ECO:0008006" key="4">
    <source>
        <dbReference type="Google" id="ProtNLM"/>
    </source>
</evidence>
<dbReference type="AlphaFoldDB" id="A0A2H3BTU4"/>
<accession>A0A2H3BTU4</accession>
<evidence type="ECO:0000313" key="3">
    <source>
        <dbReference type="Proteomes" id="UP000218334"/>
    </source>
</evidence>
<evidence type="ECO:0000256" key="1">
    <source>
        <dbReference type="SAM" id="MobiDB-lite"/>
    </source>
</evidence>
<feature type="compositionally biased region" description="Polar residues" evidence="1">
    <location>
        <begin position="353"/>
        <end position="378"/>
    </location>
</feature>
<feature type="compositionally biased region" description="Basic and acidic residues" evidence="1">
    <location>
        <begin position="23"/>
        <end position="33"/>
    </location>
</feature>
<feature type="region of interest" description="Disordered" evidence="1">
    <location>
        <begin position="353"/>
        <end position="395"/>
    </location>
</feature>
<name>A0A2H3BTU4_9AGAR</name>
<feature type="compositionally biased region" description="Polar residues" evidence="1">
    <location>
        <begin position="385"/>
        <end position="395"/>
    </location>
</feature>
<organism evidence="2 3">
    <name type="scientific">Armillaria solidipes</name>
    <dbReference type="NCBI Taxonomy" id="1076256"/>
    <lineage>
        <taxon>Eukaryota</taxon>
        <taxon>Fungi</taxon>
        <taxon>Dikarya</taxon>
        <taxon>Basidiomycota</taxon>
        <taxon>Agaricomycotina</taxon>
        <taxon>Agaricomycetes</taxon>
        <taxon>Agaricomycetidae</taxon>
        <taxon>Agaricales</taxon>
        <taxon>Marasmiineae</taxon>
        <taxon>Physalacriaceae</taxon>
        <taxon>Armillaria</taxon>
    </lineage>
</organism>